<dbReference type="Proteomes" id="UP000522262">
    <property type="component" value="Unassembled WGS sequence"/>
</dbReference>
<dbReference type="InterPro" id="IPR005200">
    <property type="entry name" value="Endo-beta-glucanase"/>
</dbReference>
<dbReference type="GO" id="GO:0000272">
    <property type="term" value="P:polysaccharide catabolic process"/>
    <property type="evidence" value="ECO:0007669"/>
    <property type="project" value="UniProtKB-KW"/>
</dbReference>
<dbReference type="GO" id="GO:0042973">
    <property type="term" value="F:glucan endo-1,3-beta-D-glucosidase activity"/>
    <property type="evidence" value="ECO:0007669"/>
    <property type="project" value="UniProtKB-EC"/>
</dbReference>
<feature type="domain" description="Glycosyl hydrolase family 81 C-terminal" evidence="9">
    <location>
        <begin position="9"/>
        <end position="247"/>
    </location>
</feature>
<evidence type="ECO:0000256" key="7">
    <source>
        <dbReference type="ARBA" id="ARBA00023316"/>
    </source>
</evidence>
<evidence type="ECO:0000256" key="5">
    <source>
        <dbReference type="ARBA" id="ARBA00023277"/>
    </source>
</evidence>
<keyword evidence="11" id="KW-1185">Reference proteome</keyword>
<dbReference type="PROSITE" id="PS52008">
    <property type="entry name" value="GH81"/>
    <property type="match status" value="1"/>
</dbReference>
<evidence type="ECO:0000313" key="11">
    <source>
        <dbReference type="Proteomes" id="UP000522262"/>
    </source>
</evidence>
<dbReference type="GO" id="GO:0052861">
    <property type="term" value="F:endo-1,3(4)-beta-glucanase activity"/>
    <property type="evidence" value="ECO:0007669"/>
    <property type="project" value="InterPro"/>
</dbReference>
<dbReference type="AlphaFoldDB" id="A0A8H5J3P2"/>
<reference evidence="10 11" key="1">
    <citation type="submission" date="2020-05" db="EMBL/GenBank/DDBJ databases">
        <title>Identification and distribution of gene clusters putatively required for synthesis of sphingolipid metabolism inhibitors in phylogenetically diverse species of the filamentous fungus Fusarium.</title>
        <authorList>
            <person name="Kim H.-S."/>
            <person name="Busman M."/>
            <person name="Brown D.W."/>
            <person name="Divon H."/>
            <person name="Uhlig S."/>
            <person name="Proctor R.H."/>
        </authorList>
    </citation>
    <scope>NUCLEOTIDE SEQUENCE [LARGE SCALE GENOMIC DNA]</scope>
    <source>
        <strain evidence="10 11">NRRL 53147</strain>
    </source>
</reference>
<dbReference type="EC" id="3.2.1.39" evidence="3"/>
<dbReference type="EMBL" id="JAAOAM010000099">
    <property type="protein sequence ID" value="KAF5548254.1"/>
    <property type="molecule type" value="Genomic_DNA"/>
</dbReference>
<dbReference type="Pfam" id="PF17652">
    <property type="entry name" value="Glyco_hydro81C"/>
    <property type="match status" value="1"/>
</dbReference>
<comment type="caution">
    <text evidence="10">The sequence shown here is derived from an EMBL/GenBank/DDBJ whole genome shotgun (WGS) entry which is preliminary data.</text>
</comment>
<proteinExistence type="inferred from homology"/>
<evidence type="ECO:0000256" key="3">
    <source>
        <dbReference type="ARBA" id="ARBA00012780"/>
    </source>
</evidence>
<gene>
    <name evidence="10" type="ORF">FMEXI_4818</name>
</gene>
<protein>
    <recommendedName>
        <fullName evidence="3">glucan endo-1,3-beta-D-glucosidase</fullName>
        <ecNumber evidence="3">3.2.1.39</ecNumber>
    </recommendedName>
</protein>
<keyword evidence="6" id="KW-0326">Glycosidase</keyword>
<evidence type="ECO:0000259" key="9">
    <source>
        <dbReference type="Pfam" id="PF17652"/>
    </source>
</evidence>
<comment type="similarity">
    <text evidence="2">Belongs to the glycosyl hydrolase 81 family.</text>
</comment>
<evidence type="ECO:0000256" key="1">
    <source>
        <dbReference type="ARBA" id="ARBA00000382"/>
    </source>
</evidence>
<comment type="catalytic activity">
    <reaction evidence="1">
        <text>Hydrolysis of (1-&gt;3)-beta-D-glucosidic linkages in (1-&gt;3)-beta-D-glucans.</text>
        <dbReference type="EC" id="3.2.1.39"/>
    </reaction>
</comment>
<dbReference type="InterPro" id="IPR040720">
    <property type="entry name" value="GH81_C"/>
</dbReference>
<sequence length="280" mass="31476">MYIDLGNLQYIEPCLQRVVSKYYKFLLRQQSRAEPLCNDGVWKGLVSSASYRRNDCSIDFGNTYYNDHNFHYGYYVYTAANITHFDPSWLSKNGGVNKIWVNNLIRDWSNPSAEDPCFPFSRSFDSFPGHSWAQGALEAPDGKDPESLAKDAFSTYAIKMWGKVSGDASLEARGNLQLAVMARSLQLCFLLASDNIVQPADFVGNRATGVLWDKKISHKAYFGDEIAYIQGFHMLPIVPSSAYIRQPFSLYARNGIDISPATSLDFLGAAVSRVISIQIW</sequence>
<dbReference type="GO" id="GO:0071555">
    <property type="term" value="P:cell wall organization"/>
    <property type="evidence" value="ECO:0007669"/>
    <property type="project" value="UniProtKB-KW"/>
</dbReference>
<keyword evidence="5" id="KW-0119">Carbohydrate metabolism</keyword>
<name>A0A8H5J3P2_9HYPO</name>
<evidence type="ECO:0000313" key="10">
    <source>
        <dbReference type="EMBL" id="KAF5548254.1"/>
    </source>
</evidence>
<dbReference type="PANTHER" id="PTHR31983">
    <property type="entry name" value="ENDO-1,3(4)-BETA-GLUCANASE 1"/>
    <property type="match status" value="1"/>
</dbReference>
<dbReference type="PANTHER" id="PTHR31983:SF0">
    <property type="entry name" value="GLUCAN ENDO-1,3-BETA-D-GLUCOSIDASE 2"/>
    <property type="match status" value="1"/>
</dbReference>
<organism evidence="10 11">
    <name type="scientific">Fusarium mexicanum</name>
    <dbReference type="NCBI Taxonomy" id="751941"/>
    <lineage>
        <taxon>Eukaryota</taxon>
        <taxon>Fungi</taxon>
        <taxon>Dikarya</taxon>
        <taxon>Ascomycota</taxon>
        <taxon>Pezizomycotina</taxon>
        <taxon>Sordariomycetes</taxon>
        <taxon>Hypocreomycetidae</taxon>
        <taxon>Hypocreales</taxon>
        <taxon>Nectriaceae</taxon>
        <taxon>Fusarium</taxon>
        <taxon>Fusarium fujikuroi species complex</taxon>
    </lineage>
</organism>
<keyword evidence="8" id="KW-0624">Polysaccharide degradation</keyword>
<evidence type="ECO:0000256" key="8">
    <source>
        <dbReference type="ARBA" id="ARBA00023326"/>
    </source>
</evidence>
<evidence type="ECO:0000256" key="2">
    <source>
        <dbReference type="ARBA" id="ARBA00010730"/>
    </source>
</evidence>
<keyword evidence="7" id="KW-0961">Cell wall biogenesis/degradation</keyword>
<dbReference type="GO" id="GO:0009986">
    <property type="term" value="C:cell surface"/>
    <property type="evidence" value="ECO:0007669"/>
    <property type="project" value="TreeGrafter"/>
</dbReference>
<evidence type="ECO:0000256" key="4">
    <source>
        <dbReference type="ARBA" id="ARBA00022801"/>
    </source>
</evidence>
<accession>A0A8H5J3P2</accession>
<evidence type="ECO:0000256" key="6">
    <source>
        <dbReference type="ARBA" id="ARBA00023295"/>
    </source>
</evidence>
<keyword evidence="4 10" id="KW-0378">Hydrolase</keyword>